<reference evidence="1 2" key="1">
    <citation type="submission" date="2016-11" db="EMBL/GenBank/DDBJ databases">
        <authorList>
            <consortium name="Pathogen Informatics"/>
        </authorList>
    </citation>
    <scope>NUCLEOTIDE SEQUENCE [LARGE SCALE GENOMIC DNA]</scope>
    <source>
        <strain evidence="1 2">911</strain>
    </source>
</reference>
<evidence type="ECO:0000313" key="2">
    <source>
        <dbReference type="Proteomes" id="UP000190074"/>
    </source>
</evidence>
<dbReference type="Proteomes" id="UP000190074">
    <property type="component" value="Unassembled WGS sequence"/>
</dbReference>
<proteinExistence type="predicted"/>
<accession>A0A1U1C4I5</accession>
<dbReference type="EMBL" id="FVGW01000012">
    <property type="protein sequence ID" value="SKM67879.1"/>
    <property type="molecule type" value="Genomic_DNA"/>
</dbReference>
<name>A0A1U1C4I5_9MYCO</name>
<evidence type="ECO:0000313" key="1">
    <source>
        <dbReference type="EMBL" id="SKM67879.1"/>
    </source>
</evidence>
<gene>
    <name evidence="1" type="ORF">SAMEA2259716_04760</name>
</gene>
<dbReference type="AlphaFoldDB" id="A0A1U1C4I5"/>
<protein>
    <submittedName>
        <fullName evidence="1">Uncharacterized protein</fullName>
    </submittedName>
</protein>
<sequence>MASDRAGQKLSNARCTASGKVRSWIGDAWSSGHYKDVACPDCGYVGPIVWVRATMDLAPYAKTRAHKVPIGVTPSPYAAKIEGGGALHQVEATR</sequence>
<organism evidence="1 2">
    <name type="scientific">Mycobacteroides abscessus subsp. massiliense</name>
    <dbReference type="NCBI Taxonomy" id="1962118"/>
    <lineage>
        <taxon>Bacteria</taxon>
        <taxon>Bacillati</taxon>
        <taxon>Actinomycetota</taxon>
        <taxon>Actinomycetes</taxon>
        <taxon>Mycobacteriales</taxon>
        <taxon>Mycobacteriaceae</taxon>
        <taxon>Mycobacteroides</taxon>
        <taxon>Mycobacteroides abscessus</taxon>
    </lineage>
</organism>